<name>A0AAP5I966_9CYAN</name>
<accession>A0AAP5I966</accession>
<dbReference type="EMBL" id="JAALHA020000010">
    <property type="protein sequence ID" value="MDR9896969.1"/>
    <property type="molecule type" value="Genomic_DNA"/>
</dbReference>
<organism evidence="1 2">
    <name type="scientific">Aetokthonos hydrillicola Thurmond2011</name>
    <dbReference type="NCBI Taxonomy" id="2712845"/>
    <lineage>
        <taxon>Bacteria</taxon>
        <taxon>Bacillati</taxon>
        <taxon>Cyanobacteriota</taxon>
        <taxon>Cyanophyceae</taxon>
        <taxon>Nostocales</taxon>
        <taxon>Hapalosiphonaceae</taxon>
        <taxon>Aetokthonos</taxon>
    </lineage>
</organism>
<dbReference type="Pfam" id="PF13692">
    <property type="entry name" value="Glyco_trans_1_4"/>
    <property type="match status" value="1"/>
</dbReference>
<dbReference type="Gene3D" id="3.40.50.2000">
    <property type="entry name" value="Glycogen Phosphorylase B"/>
    <property type="match status" value="1"/>
</dbReference>
<comment type="caution">
    <text evidence="1">The sequence shown here is derived from an EMBL/GenBank/DDBJ whole genome shotgun (WGS) entry which is preliminary data.</text>
</comment>
<reference evidence="2" key="1">
    <citation type="journal article" date="2021" name="Science">
        <title>Hunting the eagle killer: A cyanobacterial neurotoxin causes vacuolar myelinopathy.</title>
        <authorList>
            <person name="Breinlinger S."/>
            <person name="Phillips T.J."/>
            <person name="Haram B.N."/>
            <person name="Mares J."/>
            <person name="Martinez Yerena J.A."/>
            <person name="Hrouzek P."/>
            <person name="Sobotka R."/>
            <person name="Henderson W.M."/>
            <person name="Schmieder P."/>
            <person name="Williams S.M."/>
            <person name="Lauderdale J.D."/>
            <person name="Wilde H.D."/>
            <person name="Gerrin W."/>
            <person name="Kust A."/>
            <person name="Washington J.W."/>
            <person name="Wagner C."/>
            <person name="Geier B."/>
            <person name="Liebeke M."/>
            <person name="Enke H."/>
            <person name="Niedermeyer T.H.J."/>
            <person name="Wilde S.B."/>
        </authorList>
    </citation>
    <scope>NUCLEOTIDE SEQUENCE [LARGE SCALE GENOMIC DNA]</scope>
    <source>
        <strain evidence="2">Thurmond2011</strain>
    </source>
</reference>
<dbReference type="AlphaFoldDB" id="A0AAP5I966"/>
<keyword evidence="2" id="KW-1185">Reference proteome</keyword>
<evidence type="ECO:0000313" key="2">
    <source>
        <dbReference type="Proteomes" id="UP000667802"/>
    </source>
</evidence>
<dbReference type="RefSeq" id="WP_208343677.1">
    <property type="nucleotide sequence ID" value="NZ_CAWQFN010000356.1"/>
</dbReference>
<dbReference type="Proteomes" id="UP000667802">
    <property type="component" value="Unassembled WGS sequence"/>
</dbReference>
<protein>
    <submittedName>
        <fullName evidence="1">Glycosyltransferase</fullName>
    </submittedName>
</protein>
<proteinExistence type="predicted"/>
<sequence>MGFTAHDTYVHFTGYLDAEIASEYLTGADIGVLPFNHGLTIKSGSLLTLLAHSLPVIGTQHHIPLPNEMRVQLVPPRDIDALVEAFCQLLSRRDEWICLGEAARAFVEKFSWSSIARSHLEIYQTIMKQINQ</sequence>
<gene>
    <name evidence="1" type="ORF">G7B40_020700</name>
</gene>
<evidence type="ECO:0000313" key="1">
    <source>
        <dbReference type="EMBL" id="MDR9896969.1"/>
    </source>
</evidence>
<dbReference type="SUPFAM" id="SSF53756">
    <property type="entry name" value="UDP-Glycosyltransferase/glycogen phosphorylase"/>
    <property type="match status" value="1"/>
</dbReference>